<keyword evidence="1" id="KW-0175">Coiled coil</keyword>
<dbReference type="InterPro" id="IPR001623">
    <property type="entry name" value="DnaJ_domain"/>
</dbReference>
<proteinExistence type="predicted"/>
<evidence type="ECO:0000259" key="3">
    <source>
        <dbReference type="PROSITE" id="PS50076"/>
    </source>
</evidence>
<gene>
    <name evidence="4" type="ORF">MTBPR1_20014</name>
</gene>
<feature type="coiled-coil region" evidence="1">
    <location>
        <begin position="155"/>
        <end position="182"/>
    </location>
</feature>
<evidence type="ECO:0000256" key="2">
    <source>
        <dbReference type="SAM" id="MobiDB-lite"/>
    </source>
</evidence>
<name>A0A1C3RFT9_9PROT</name>
<dbReference type="SUPFAM" id="SSF46565">
    <property type="entry name" value="Chaperone J-domain"/>
    <property type="match status" value="1"/>
</dbReference>
<dbReference type="AlphaFoldDB" id="A0A1C3RFT9"/>
<dbReference type="EMBL" id="FLYE01000012">
    <property type="protein sequence ID" value="SCA56166.1"/>
    <property type="molecule type" value="Genomic_DNA"/>
</dbReference>
<feature type="region of interest" description="Disordered" evidence="2">
    <location>
        <begin position="93"/>
        <end position="120"/>
    </location>
</feature>
<organism evidence="4 5">
    <name type="scientific">Candidatus Terasakiella magnetica</name>
    <dbReference type="NCBI Taxonomy" id="1867952"/>
    <lineage>
        <taxon>Bacteria</taxon>
        <taxon>Pseudomonadati</taxon>
        <taxon>Pseudomonadota</taxon>
        <taxon>Alphaproteobacteria</taxon>
        <taxon>Rhodospirillales</taxon>
        <taxon>Terasakiellaceae</taxon>
        <taxon>Terasakiella</taxon>
    </lineage>
</organism>
<dbReference type="Proteomes" id="UP000231658">
    <property type="component" value="Unassembled WGS sequence"/>
</dbReference>
<protein>
    <recommendedName>
        <fullName evidence="3">J domain-containing protein</fullName>
    </recommendedName>
</protein>
<evidence type="ECO:0000256" key="1">
    <source>
        <dbReference type="SAM" id="Coils"/>
    </source>
</evidence>
<dbReference type="STRING" id="1867952.MTBPR1_20014"/>
<dbReference type="InterPro" id="IPR036869">
    <property type="entry name" value="J_dom_sf"/>
</dbReference>
<dbReference type="Gene3D" id="1.10.287.110">
    <property type="entry name" value="DnaJ domain"/>
    <property type="match status" value="1"/>
</dbReference>
<sequence length="275" mass="30853">MLDSSMHAQQAASNSSVSSASVSEGTDKEQNGDVKMAKAKPKSSNLKHSYTIPCSSEFRDQVSALADQKKVNVADLARSVLLMVSDADIYNFTDPGDPEPQDRETVILKSGPSKGRPWRRKPRLQVRMAPGFEVLHIRKALNLSLYMERGEACVRIDTQESLAQQQLEAERLRKEAIEAAEQEKKNHQLPETTEELERLKAIVSVLSFEPLSNGVQDRGDALHILGFPPKTYPDRSELRARFRMLATIHHPDGKYGSHERMSQLNQAMEILRYAS</sequence>
<feature type="domain" description="J" evidence="3">
    <location>
        <begin position="220"/>
        <end position="275"/>
    </location>
</feature>
<feature type="compositionally biased region" description="Low complexity" evidence="2">
    <location>
        <begin position="8"/>
        <end position="23"/>
    </location>
</feature>
<keyword evidence="5" id="KW-1185">Reference proteome</keyword>
<accession>A0A1C3RFT9</accession>
<feature type="compositionally biased region" description="Basic and acidic residues" evidence="2">
    <location>
        <begin position="25"/>
        <end position="36"/>
    </location>
</feature>
<dbReference type="PROSITE" id="PS50076">
    <property type="entry name" value="DNAJ_2"/>
    <property type="match status" value="1"/>
</dbReference>
<evidence type="ECO:0000313" key="4">
    <source>
        <dbReference type="EMBL" id="SCA56166.1"/>
    </source>
</evidence>
<feature type="region of interest" description="Disordered" evidence="2">
    <location>
        <begin position="1"/>
        <end position="47"/>
    </location>
</feature>
<reference evidence="4 5" key="1">
    <citation type="submission" date="2016-07" db="EMBL/GenBank/DDBJ databases">
        <authorList>
            <person name="Lefevre C.T."/>
        </authorList>
    </citation>
    <scope>NUCLEOTIDE SEQUENCE [LARGE SCALE GENOMIC DNA]</scope>
    <source>
        <strain evidence="4">PR1</strain>
    </source>
</reference>
<evidence type="ECO:0000313" key="5">
    <source>
        <dbReference type="Proteomes" id="UP000231658"/>
    </source>
</evidence>